<dbReference type="AlphaFoldDB" id="A0A7J7TTV5"/>
<dbReference type="Proteomes" id="UP000527355">
    <property type="component" value="Unassembled WGS sequence"/>
</dbReference>
<accession>A0A7J7TTV5</accession>
<proteinExistence type="predicted"/>
<sequence length="156" mass="17482">MKILLPRKISMFCCKCGVGIYLFLECSAWLAKNNVPKSIHLPRGPIFLPGCQRALTHYSATDRGCHASGPLSQSKDLRTTFEQYKGWIPLSMNVSTFLAYDQPTISYCGVHHELLSHKSFETTAQEDTMETHLETELDLSTITAAGRISDHKQHLA</sequence>
<keyword evidence="1" id="KW-0812">Transmembrane</keyword>
<organism evidence="1 2">
    <name type="scientific">Myotis myotis</name>
    <name type="common">Greater mouse-eared bat</name>
    <name type="synonym">Vespertilio myotis</name>
    <dbReference type="NCBI Taxonomy" id="51298"/>
    <lineage>
        <taxon>Eukaryota</taxon>
        <taxon>Metazoa</taxon>
        <taxon>Chordata</taxon>
        <taxon>Craniata</taxon>
        <taxon>Vertebrata</taxon>
        <taxon>Euteleostomi</taxon>
        <taxon>Mammalia</taxon>
        <taxon>Eutheria</taxon>
        <taxon>Laurasiatheria</taxon>
        <taxon>Chiroptera</taxon>
        <taxon>Yangochiroptera</taxon>
        <taxon>Vespertilionidae</taxon>
        <taxon>Myotis</taxon>
    </lineage>
</organism>
<dbReference type="EMBL" id="JABWUV010000015">
    <property type="protein sequence ID" value="KAF6304043.1"/>
    <property type="molecule type" value="Genomic_DNA"/>
</dbReference>
<keyword evidence="2" id="KW-1185">Reference proteome</keyword>
<dbReference type="VEuPathDB" id="HostDB:GeneID_118670058"/>
<reference evidence="1 2" key="1">
    <citation type="journal article" date="2020" name="Nature">
        <title>Six reference-quality genomes reveal evolution of bat adaptations.</title>
        <authorList>
            <person name="Jebb D."/>
            <person name="Huang Z."/>
            <person name="Pippel M."/>
            <person name="Hughes G.M."/>
            <person name="Lavrichenko K."/>
            <person name="Devanna P."/>
            <person name="Winkler S."/>
            <person name="Jermiin L.S."/>
            <person name="Skirmuntt E.C."/>
            <person name="Katzourakis A."/>
            <person name="Burkitt-Gray L."/>
            <person name="Ray D.A."/>
            <person name="Sullivan K.A.M."/>
            <person name="Roscito J.G."/>
            <person name="Kirilenko B.M."/>
            <person name="Davalos L.M."/>
            <person name="Corthals A.P."/>
            <person name="Power M.L."/>
            <person name="Jones G."/>
            <person name="Ransome R.D."/>
            <person name="Dechmann D.K.N."/>
            <person name="Locatelli A.G."/>
            <person name="Puechmaille S.J."/>
            <person name="Fedrigo O."/>
            <person name="Jarvis E.D."/>
            <person name="Hiller M."/>
            <person name="Vernes S.C."/>
            <person name="Myers E.W."/>
            <person name="Teeling E.C."/>
        </authorList>
    </citation>
    <scope>NUCLEOTIDE SEQUENCE [LARGE SCALE GENOMIC DNA]</scope>
    <source>
        <strain evidence="1">MMyoMyo1</strain>
        <tissue evidence="1">Flight muscle</tissue>
    </source>
</reference>
<evidence type="ECO:0000313" key="2">
    <source>
        <dbReference type="Proteomes" id="UP000527355"/>
    </source>
</evidence>
<keyword evidence="1" id="KW-0472">Membrane</keyword>
<evidence type="ECO:0000313" key="1">
    <source>
        <dbReference type="EMBL" id="KAF6304043.1"/>
    </source>
</evidence>
<name>A0A7J7TTV5_MYOMY</name>
<gene>
    <name evidence="1" type="ORF">mMyoMyo1_012532</name>
</gene>
<protein>
    <submittedName>
        <fullName evidence="1">Leucine rich repeat transmembrane neuronal 3</fullName>
    </submittedName>
</protein>
<comment type="caution">
    <text evidence="1">The sequence shown here is derived from an EMBL/GenBank/DDBJ whole genome shotgun (WGS) entry which is preliminary data.</text>
</comment>